<accession>A0A5J9VWF8</accession>
<dbReference type="Gene3D" id="3.40.50.300">
    <property type="entry name" value="P-loop containing nucleotide triphosphate hydrolases"/>
    <property type="match status" value="1"/>
</dbReference>
<protein>
    <recommendedName>
        <fullName evidence="3">NB-ARC domain-containing protein</fullName>
    </recommendedName>
</protein>
<dbReference type="SUPFAM" id="SSF52540">
    <property type="entry name" value="P-loop containing nucleoside triphosphate hydrolases"/>
    <property type="match status" value="1"/>
</dbReference>
<dbReference type="PANTHER" id="PTHR33377:SF23">
    <property type="entry name" value="NB-ARC DOMAIN-CONTAINING PROTEIN"/>
    <property type="match status" value="1"/>
</dbReference>
<name>A0A5J9VWF8_9POAL</name>
<evidence type="ECO:0008006" key="3">
    <source>
        <dbReference type="Google" id="ProtNLM"/>
    </source>
</evidence>
<dbReference type="AlphaFoldDB" id="A0A5J9VWF8"/>
<reference evidence="1 2" key="1">
    <citation type="journal article" date="2019" name="Sci. Rep.">
        <title>A high-quality genome of Eragrostis curvula grass provides insights into Poaceae evolution and supports new strategies to enhance forage quality.</title>
        <authorList>
            <person name="Carballo J."/>
            <person name="Santos B.A.C.M."/>
            <person name="Zappacosta D."/>
            <person name="Garbus I."/>
            <person name="Selva J.P."/>
            <person name="Gallo C.A."/>
            <person name="Diaz A."/>
            <person name="Albertini E."/>
            <person name="Caccamo M."/>
            <person name="Echenique V."/>
        </authorList>
    </citation>
    <scope>NUCLEOTIDE SEQUENCE [LARGE SCALE GENOMIC DNA]</scope>
    <source>
        <strain evidence="2">cv. Victoria</strain>
        <tissue evidence="1">Leaf</tissue>
    </source>
</reference>
<dbReference type="Gramene" id="TVU40569">
    <property type="protein sequence ID" value="TVU40569"/>
    <property type="gene ID" value="EJB05_14036"/>
</dbReference>
<gene>
    <name evidence="1" type="ORF">EJB05_14036</name>
</gene>
<dbReference type="InterPro" id="IPR027417">
    <property type="entry name" value="P-loop_NTPase"/>
</dbReference>
<evidence type="ECO:0000313" key="1">
    <source>
        <dbReference type="EMBL" id="TVU40569.1"/>
    </source>
</evidence>
<comment type="caution">
    <text evidence="1">The sequence shown here is derived from an EMBL/GenBank/DDBJ whole genome shotgun (WGS) entry which is preliminary data.</text>
</comment>
<dbReference type="EMBL" id="RWGY01000007">
    <property type="protein sequence ID" value="TVU40569.1"/>
    <property type="molecule type" value="Genomic_DNA"/>
</dbReference>
<dbReference type="OrthoDB" id="649712at2759"/>
<evidence type="ECO:0000313" key="2">
    <source>
        <dbReference type="Proteomes" id="UP000324897"/>
    </source>
</evidence>
<sequence>MEIFLSAILSELTARSINFFIGKSSKQMAQDVEDRLRRVLLRAQVISDEAMGRHITNQAMLKLLGMLTEAMHRGYYTLDTFMCQSYHEEDPKVQVVSRSLSLSKVNSLKGFCYSSRNTPIYEKLREVLEELSSLILDVKELTVFLMSYPRQYRQPYSMHLLLGNCMFGHQLEAEHVVNFLLCTQPHGVKELEVLPIVGPGKVGKSTLIAHVCKDERVCGHFTEILFLRDCDFRGDELATFREGCATRHLNHVSNSNKDERLLAVVELDGDLNEDGWTKLYSASKRCLSNGSKIIVTSRSDKILKFGTTQGLTLKHPSREANWYFFKTLAFGSTDPEMHPRLVYLAMEIARVLDGTLFRASITACLLRDNFDIHFWRKVLAFLKGISQKHDSRFEEEIPKIKIQDVIYGNVKPHGKFEALAWRSPIPPYHSYESIGLPGLLSPKNAMSLSSFSSSEGVKRMVV</sequence>
<proteinExistence type="predicted"/>
<keyword evidence="2" id="KW-1185">Reference proteome</keyword>
<organism evidence="1 2">
    <name type="scientific">Eragrostis curvula</name>
    <name type="common">weeping love grass</name>
    <dbReference type="NCBI Taxonomy" id="38414"/>
    <lineage>
        <taxon>Eukaryota</taxon>
        <taxon>Viridiplantae</taxon>
        <taxon>Streptophyta</taxon>
        <taxon>Embryophyta</taxon>
        <taxon>Tracheophyta</taxon>
        <taxon>Spermatophyta</taxon>
        <taxon>Magnoliopsida</taxon>
        <taxon>Liliopsida</taxon>
        <taxon>Poales</taxon>
        <taxon>Poaceae</taxon>
        <taxon>PACMAD clade</taxon>
        <taxon>Chloridoideae</taxon>
        <taxon>Eragrostideae</taxon>
        <taxon>Eragrostidinae</taxon>
        <taxon>Eragrostis</taxon>
    </lineage>
</organism>
<dbReference type="Proteomes" id="UP000324897">
    <property type="component" value="Chromosome 4"/>
</dbReference>
<dbReference type="PANTHER" id="PTHR33377">
    <property type="entry name" value="OS10G0134700 PROTEIN-RELATED"/>
    <property type="match status" value="1"/>
</dbReference>